<evidence type="ECO:0000259" key="2">
    <source>
        <dbReference type="PROSITE" id="PS50965"/>
    </source>
</evidence>
<feature type="transmembrane region" description="Helical" evidence="1">
    <location>
        <begin position="46"/>
        <end position="63"/>
    </location>
</feature>
<dbReference type="InterPro" id="IPR011528">
    <property type="entry name" value="NERD"/>
</dbReference>
<name>A0A1F5YXF6_9BACT</name>
<feature type="domain" description="NERD" evidence="2">
    <location>
        <begin position="79"/>
        <end position="191"/>
    </location>
</feature>
<evidence type="ECO:0000256" key="1">
    <source>
        <dbReference type="SAM" id="Phobius"/>
    </source>
</evidence>
<evidence type="ECO:0000313" key="4">
    <source>
        <dbReference type="Proteomes" id="UP000178448"/>
    </source>
</evidence>
<dbReference type="PROSITE" id="PS50965">
    <property type="entry name" value="NERD"/>
    <property type="match status" value="1"/>
</dbReference>
<dbReference type="STRING" id="1798374.A2Z33_05900"/>
<proteinExistence type="predicted"/>
<accession>A0A1F5YXF6</accession>
<dbReference type="Pfam" id="PF08378">
    <property type="entry name" value="NERD"/>
    <property type="match status" value="1"/>
</dbReference>
<dbReference type="Proteomes" id="UP000178448">
    <property type="component" value="Unassembled WGS sequence"/>
</dbReference>
<dbReference type="EMBL" id="MFJD01000001">
    <property type="protein sequence ID" value="OGG04815.1"/>
    <property type="molecule type" value="Genomic_DNA"/>
</dbReference>
<evidence type="ECO:0000313" key="3">
    <source>
        <dbReference type="EMBL" id="OGG04815.1"/>
    </source>
</evidence>
<reference evidence="3 4" key="1">
    <citation type="journal article" date="2016" name="Nat. Commun.">
        <title>Thousands of microbial genomes shed light on interconnected biogeochemical processes in an aquifer system.</title>
        <authorList>
            <person name="Anantharaman K."/>
            <person name="Brown C.T."/>
            <person name="Hug L.A."/>
            <person name="Sharon I."/>
            <person name="Castelle C.J."/>
            <person name="Probst A.J."/>
            <person name="Thomas B.C."/>
            <person name="Singh A."/>
            <person name="Wilkins M.J."/>
            <person name="Karaoz U."/>
            <person name="Brodie E.L."/>
            <person name="Williams K.H."/>
            <person name="Hubbard S.S."/>
            <person name="Banfield J.F."/>
        </authorList>
    </citation>
    <scope>NUCLEOTIDE SEQUENCE [LARGE SCALE GENOMIC DNA]</scope>
</reference>
<sequence>MARYFGKRSKYLLKKNFEYDSKSLVFFLLALVLFSAATKFFSSNSYLYIILMLIFVIPLMKILRRRSFFYKHKSKNYEHGDAGEYEVKKVLIRLDDQYSIYPDVHLNGQRWNIDYVVCGPTGLFTIEVKNIHPGKIEFTNSVLTNDGYPLSGMINEAVREYNGLNQHCKNQLSAEIFVKPILVFTNSRSTVNFGLHPVIRNIQIVQKEWLLKAITEQPLYTFPIPRDRIDDELKKLVMQ</sequence>
<comment type="caution">
    <text evidence="3">The sequence shown here is derived from an EMBL/GenBank/DDBJ whole genome shotgun (WGS) entry which is preliminary data.</text>
</comment>
<keyword evidence="1" id="KW-1133">Transmembrane helix</keyword>
<organism evidence="3 4">
    <name type="scientific">Candidatus Gottesmanbacteria bacterium RBG_16_52_11</name>
    <dbReference type="NCBI Taxonomy" id="1798374"/>
    <lineage>
        <taxon>Bacteria</taxon>
        <taxon>Candidatus Gottesmaniibacteriota</taxon>
    </lineage>
</organism>
<keyword evidence="1" id="KW-0472">Membrane</keyword>
<gene>
    <name evidence="3" type="ORF">A2Z33_05900</name>
</gene>
<keyword evidence="1" id="KW-0812">Transmembrane</keyword>
<dbReference type="AlphaFoldDB" id="A0A1F5YXF6"/>
<protein>
    <recommendedName>
        <fullName evidence="2">NERD domain-containing protein</fullName>
    </recommendedName>
</protein>